<comment type="caution">
    <text evidence="15">The sequence shown here is derived from an EMBL/GenBank/DDBJ whole genome shotgun (WGS) entry which is preliminary data.</text>
</comment>
<dbReference type="GO" id="GO:0016509">
    <property type="term" value="F:long-chain (3S)-3-hydroxyacyl-CoA dehydrogenase (NAD+) activity"/>
    <property type="evidence" value="ECO:0007669"/>
    <property type="project" value="TreeGrafter"/>
</dbReference>
<evidence type="ECO:0000259" key="14">
    <source>
        <dbReference type="Pfam" id="PF02737"/>
    </source>
</evidence>
<dbReference type="InterPro" id="IPR001753">
    <property type="entry name" value="Enoyl-CoA_hydra/iso"/>
</dbReference>
<dbReference type="EC" id="4.2.1.17" evidence="4"/>
<evidence type="ECO:0000256" key="9">
    <source>
        <dbReference type="ARBA" id="ARBA00023098"/>
    </source>
</evidence>
<dbReference type="PANTHER" id="PTHR43612:SF3">
    <property type="entry name" value="TRIFUNCTIONAL ENZYME SUBUNIT ALPHA, MITOCHONDRIAL"/>
    <property type="match status" value="1"/>
</dbReference>
<keyword evidence="10 15" id="KW-0456">Lyase</keyword>
<keyword evidence="6" id="KW-0442">Lipid degradation</keyword>
<evidence type="ECO:0000256" key="5">
    <source>
        <dbReference type="ARBA" id="ARBA00022832"/>
    </source>
</evidence>
<dbReference type="Pfam" id="PF00378">
    <property type="entry name" value="ECH_1"/>
    <property type="match status" value="1"/>
</dbReference>
<evidence type="ECO:0000313" key="16">
    <source>
        <dbReference type="Proteomes" id="UP000582837"/>
    </source>
</evidence>
<comment type="similarity">
    <text evidence="2">In the central section; belongs to the 3-hydroxyacyl-CoA dehydrogenase family.</text>
</comment>
<keyword evidence="11" id="KW-0511">Multifunctional enzyme</keyword>
<evidence type="ECO:0000256" key="11">
    <source>
        <dbReference type="ARBA" id="ARBA00023268"/>
    </source>
</evidence>
<evidence type="ECO:0000256" key="1">
    <source>
        <dbReference type="ARBA" id="ARBA00005005"/>
    </source>
</evidence>
<dbReference type="GO" id="GO:0070403">
    <property type="term" value="F:NAD+ binding"/>
    <property type="evidence" value="ECO:0007669"/>
    <property type="project" value="InterPro"/>
</dbReference>
<dbReference type="GO" id="GO:0016853">
    <property type="term" value="F:isomerase activity"/>
    <property type="evidence" value="ECO:0007669"/>
    <property type="project" value="UniProtKB-KW"/>
</dbReference>
<comment type="pathway">
    <text evidence="1">Lipid metabolism; fatty acid beta-oxidation.</text>
</comment>
<dbReference type="Pfam" id="PF02737">
    <property type="entry name" value="3HCDH_N"/>
    <property type="match status" value="1"/>
</dbReference>
<evidence type="ECO:0000256" key="3">
    <source>
        <dbReference type="ARBA" id="ARBA00008750"/>
    </source>
</evidence>
<dbReference type="InterPro" id="IPR029045">
    <property type="entry name" value="ClpP/crotonase-like_dom_sf"/>
</dbReference>
<evidence type="ECO:0000256" key="8">
    <source>
        <dbReference type="ARBA" id="ARBA00023027"/>
    </source>
</evidence>
<dbReference type="AlphaFoldDB" id="A0A841H296"/>
<evidence type="ECO:0000256" key="4">
    <source>
        <dbReference type="ARBA" id="ARBA00012076"/>
    </source>
</evidence>
<dbReference type="RefSeq" id="WP_170034758.1">
    <property type="nucleotide sequence ID" value="NZ_JABDTL010000001.1"/>
</dbReference>
<dbReference type="InterPro" id="IPR036291">
    <property type="entry name" value="NAD(P)-bd_dom_sf"/>
</dbReference>
<feature type="domain" description="3-hydroxyacyl-CoA dehydrogenase NAD binding" evidence="14">
    <location>
        <begin position="325"/>
        <end position="503"/>
    </location>
</feature>
<evidence type="ECO:0000256" key="12">
    <source>
        <dbReference type="ARBA" id="ARBA00049556"/>
    </source>
</evidence>
<evidence type="ECO:0000313" key="15">
    <source>
        <dbReference type="EMBL" id="MBB6072094.1"/>
    </source>
</evidence>
<dbReference type="InterPro" id="IPR006108">
    <property type="entry name" value="3HC_DH_C"/>
</dbReference>
<evidence type="ECO:0000259" key="13">
    <source>
        <dbReference type="Pfam" id="PF00725"/>
    </source>
</evidence>
<keyword evidence="15" id="KW-0413">Isomerase</keyword>
<dbReference type="PROSITE" id="PS00067">
    <property type="entry name" value="3HCDH"/>
    <property type="match status" value="1"/>
</dbReference>
<evidence type="ECO:0000256" key="2">
    <source>
        <dbReference type="ARBA" id="ARBA00007005"/>
    </source>
</evidence>
<dbReference type="GO" id="GO:0004300">
    <property type="term" value="F:enoyl-CoA hydratase activity"/>
    <property type="evidence" value="ECO:0007669"/>
    <property type="project" value="UniProtKB-EC"/>
</dbReference>
<feature type="domain" description="3-hydroxyacyl-CoA dehydrogenase C-terminal" evidence="13">
    <location>
        <begin position="506"/>
        <end position="598"/>
    </location>
</feature>
<proteinExistence type="inferred from homology"/>
<dbReference type="Gene3D" id="1.10.1040.50">
    <property type="match status" value="1"/>
</dbReference>
<keyword evidence="16" id="KW-1185">Reference proteome</keyword>
<dbReference type="GO" id="GO:0006635">
    <property type="term" value="P:fatty acid beta-oxidation"/>
    <property type="evidence" value="ECO:0007669"/>
    <property type="project" value="UniProtKB-UniPathway"/>
</dbReference>
<sequence>MATMLEEPATRAAVHMEIEDGLAVIRMNDPARPVNVISAGLIEEMGEIIDRLDAGEDGVRAAVLISDKRGSWIAGADIEEFKNFNTPADAEAASRAGQTLLTRLERLRIPVVAAIDGAALGGGLETALACTYRIATDSPKTKLGLPEVNLGIVPGAGGTQRLPRLVGLRTALDLMLTGKQLDGRRAMKAGIIDEVVPAPVLLAVASRVAMELADRKKTPKSGRSTGSPDRLERLAPMRRLIFSKARQGVMEKTHGLYPAPLRLLQVVERGLDKHIDQGFELEAKAFGELAVTPEARSLVHVFFTSTAAKNDPGLTSGAKARDIDQVAVVGAGFMGAGIAATSAEAGIRVRLKDVKPEAAAKGLRTARESLSKRAKRKRLRKFEVTKLLDRVQPTTEYTGFHASQMIVEAVFEEVSLKHRVIQEIEAAVGEGTVLGSNTSTIPIAKLAEASARPDHVIGVHFFSPVEKMPLVEIITHAGTADWVTATTHGYAKKIGKTPIIVNDSPGFYVNRILAPYMAEAALLLQEGVRMEAIDEAMTEWGFPVGPITLYDEVGLDVAQKAGKIMSEAFADRMKPSDIVDRLVADGRLGRKNGKGFYRFGDDGKKTGPDESVYGVIGNPAARELGDEELQERLALIMVNEAVRTLEEGVLRSARDGDVGAIFGIGFPPFRGGPFWFVDRTGPARVLERLRALEQRFGARFAPAPLLEKMARDKTLFFPEDA</sequence>
<keyword evidence="5" id="KW-0276">Fatty acid metabolism</keyword>
<evidence type="ECO:0000256" key="7">
    <source>
        <dbReference type="ARBA" id="ARBA00023002"/>
    </source>
</evidence>
<dbReference type="Proteomes" id="UP000582837">
    <property type="component" value="Unassembled WGS sequence"/>
</dbReference>
<comment type="catalytic activity">
    <reaction evidence="12">
        <text>a (3S)-3-hydroxyacyl-CoA + NAD(+) = a 3-oxoacyl-CoA + NADH + H(+)</text>
        <dbReference type="Rhea" id="RHEA:22432"/>
        <dbReference type="ChEBI" id="CHEBI:15378"/>
        <dbReference type="ChEBI" id="CHEBI:57318"/>
        <dbReference type="ChEBI" id="CHEBI:57540"/>
        <dbReference type="ChEBI" id="CHEBI:57945"/>
        <dbReference type="ChEBI" id="CHEBI:90726"/>
        <dbReference type="EC" id="1.1.1.35"/>
    </reaction>
</comment>
<dbReference type="SUPFAM" id="SSF48179">
    <property type="entry name" value="6-phosphogluconate dehydrogenase C-terminal domain-like"/>
    <property type="match status" value="2"/>
</dbReference>
<dbReference type="PANTHER" id="PTHR43612">
    <property type="entry name" value="TRIFUNCTIONAL ENZYME SUBUNIT ALPHA"/>
    <property type="match status" value="1"/>
</dbReference>
<reference evidence="15 16" key="1">
    <citation type="submission" date="2020-08" db="EMBL/GenBank/DDBJ databases">
        <title>Genomic Encyclopedia of Type Strains, Phase IV (KMG-IV): sequencing the most valuable type-strain genomes for metagenomic binning, comparative biology and taxonomic classification.</title>
        <authorList>
            <person name="Goeker M."/>
        </authorList>
    </citation>
    <scope>NUCLEOTIDE SEQUENCE [LARGE SCALE GENOMIC DNA]</scope>
    <source>
        <strain evidence="15 16">DSM 29007</strain>
    </source>
</reference>
<dbReference type="NCBIfam" id="NF008363">
    <property type="entry name" value="PRK11154.1"/>
    <property type="match status" value="1"/>
</dbReference>
<keyword evidence="8" id="KW-0520">NAD</keyword>
<keyword evidence="9" id="KW-0443">Lipid metabolism</keyword>
<dbReference type="SUPFAM" id="SSF51735">
    <property type="entry name" value="NAD(P)-binding Rossmann-fold domains"/>
    <property type="match status" value="1"/>
</dbReference>
<evidence type="ECO:0000256" key="10">
    <source>
        <dbReference type="ARBA" id="ARBA00023239"/>
    </source>
</evidence>
<dbReference type="UniPathway" id="UPA00659"/>
<dbReference type="InterPro" id="IPR008927">
    <property type="entry name" value="6-PGluconate_DH-like_C_sf"/>
</dbReference>
<evidence type="ECO:0000256" key="6">
    <source>
        <dbReference type="ARBA" id="ARBA00022963"/>
    </source>
</evidence>
<dbReference type="Gene3D" id="3.40.50.720">
    <property type="entry name" value="NAD(P)-binding Rossmann-like Domain"/>
    <property type="match status" value="1"/>
</dbReference>
<dbReference type="EMBL" id="JACHIA010000012">
    <property type="protein sequence ID" value="MBB6072094.1"/>
    <property type="molecule type" value="Genomic_DNA"/>
</dbReference>
<accession>A0A841H296</accession>
<dbReference type="FunFam" id="3.40.50.720:FF:000009">
    <property type="entry name" value="Fatty oxidation complex, alpha subunit"/>
    <property type="match status" value="1"/>
</dbReference>
<dbReference type="Gene3D" id="3.90.226.10">
    <property type="entry name" value="2-enoyl-CoA Hydratase, Chain A, domain 1"/>
    <property type="match status" value="1"/>
</dbReference>
<comment type="similarity">
    <text evidence="3">In the N-terminal section; belongs to the enoyl-CoA hydratase/isomerase family.</text>
</comment>
<organism evidence="15 16">
    <name type="scientific">Longimicrobium terrae</name>
    <dbReference type="NCBI Taxonomy" id="1639882"/>
    <lineage>
        <taxon>Bacteria</taxon>
        <taxon>Pseudomonadati</taxon>
        <taxon>Gemmatimonadota</taxon>
        <taxon>Longimicrobiia</taxon>
        <taxon>Longimicrobiales</taxon>
        <taxon>Longimicrobiaceae</taxon>
        <taxon>Longimicrobium</taxon>
    </lineage>
</organism>
<dbReference type="InterPro" id="IPR006180">
    <property type="entry name" value="3-OHacyl-CoA_DH_CS"/>
</dbReference>
<name>A0A841H296_9BACT</name>
<protein>
    <recommendedName>
        <fullName evidence="4">enoyl-CoA hydratase</fullName>
        <ecNumber evidence="4">4.2.1.17</ecNumber>
    </recommendedName>
</protein>
<dbReference type="InterPro" id="IPR050136">
    <property type="entry name" value="FA_oxidation_alpha_subunit"/>
</dbReference>
<dbReference type="SUPFAM" id="SSF52096">
    <property type="entry name" value="ClpP/crotonase"/>
    <property type="match status" value="1"/>
</dbReference>
<dbReference type="CDD" id="cd06558">
    <property type="entry name" value="crotonase-like"/>
    <property type="match status" value="1"/>
</dbReference>
<gene>
    <name evidence="15" type="ORF">HNQ61_003755</name>
</gene>
<dbReference type="InterPro" id="IPR006176">
    <property type="entry name" value="3-OHacyl-CoA_DH_NAD-bd"/>
</dbReference>
<keyword evidence="7 15" id="KW-0560">Oxidoreductase</keyword>
<dbReference type="Pfam" id="PF00725">
    <property type="entry name" value="3HCDH"/>
    <property type="match status" value="1"/>
</dbReference>
<dbReference type="FunFam" id="3.90.226.10:FF:000011">
    <property type="entry name" value="Fatty acid oxidation complex subunit alpha"/>
    <property type="match status" value="1"/>
</dbReference>